<keyword evidence="2" id="KW-1185">Reference proteome</keyword>
<proteinExistence type="predicted"/>
<dbReference type="PROSITE" id="PS51257">
    <property type="entry name" value="PROKAR_LIPOPROTEIN"/>
    <property type="match status" value="1"/>
</dbReference>
<protein>
    <submittedName>
        <fullName evidence="1">Uncharacterized protein</fullName>
    </submittedName>
</protein>
<sequence length="87" mass="9625">MTQNVKPLCVTTKKQGVSLAMSALSCGPSSSSHIESNEYPIFSGIWRQPDKHEMTILATLMMTSPRSGADMDTEKRLIHECICEPIK</sequence>
<evidence type="ECO:0000313" key="1">
    <source>
        <dbReference type="EMBL" id="SMH65718.1"/>
    </source>
</evidence>
<name>A0ABY1MPN7_9PROT</name>
<gene>
    <name evidence="1" type="ORF">AFERRI_20502</name>
</gene>
<reference evidence="1 2" key="1">
    <citation type="submission" date="2017-03" db="EMBL/GenBank/DDBJ databases">
        <authorList>
            <person name="Regsiter A."/>
            <person name="William W."/>
        </authorList>
    </citation>
    <scope>NUCLEOTIDE SEQUENCE [LARGE SCALE GENOMIC DNA]</scope>
    <source>
        <strain evidence="1">PRJEB5721</strain>
    </source>
</reference>
<organism evidence="1 2">
    <name type="scientific">Acidithiobacillus ferrivorans</name>
    <dbReference type="NCBI Taxonomy" id="160808"/>
    <lineage>
        <taxon>Bacteria</taxon>
        <taxon>Pseudomonadati</taxon>
        <taxon>Pseudomonadota</taxon>
        <taxon>Acidithiobacillia</taxon>
        <taxon>Acidithiobacillales</taxon>
        <taxon>Acidithiobacillaceae</taxon>
        <taxon>Acidithiobacillus</taxon>
    </lineage>
</organism>
<dbReference type="EMBL" id="LT841305">
    <property type="protein sequence ID" value="SMH65718.1"/>
    <property type="molecule type" value="Genomic_DNA"/>
</dbReference>
<dbReference type="Proteomes" id="UP000193925">
    <property type="component" value="Chromosome AFERRI"/>
</dbReference>
<evidence type="ECO:0000313" key="2">
    <source>
        <dbReference type="Proteomes" id="UP000193925"/>
    </source>
</evidence>
<accession>A0ABY1MPN7</accession>